<dbReference type="KEGG" id="gak:X907_1847"/>
<dbReference type="PANTHER" id="PTHR43591">
    <property type="entry name" value="METHYLTRANSFERASE"/>
    <property type="match status" value="1"/>
</dbReference>
<dbReference type="GO" id="GO:0032259">
    <property type="term" value="P:methylation"/>
    <property type="evidence" value="ECO:0007669"/>
    <property type="project" value="UniProtKB-KW"/>
</dbReference>
<dbReference type="InterPro" id="IPR029063">
    <property type="entry name" value="SAM-dependent_MTases_sf"/>
</dbReference>
<dbReference type="Gene3D" id="3.40.50.150">
    <property type="entry name" value="Vaccinia Virus protein VP39"/>
    <property type="match status" value="1"/>
</dbReference>
<dbReference type="CDD" id="cd02440">
    <property type="entry name" value="AdoMet_MTases"/>
    <property type="match status" value="1"/>
</dbReference>
<dbReference type="Proteomes" id="UP000286954">
    <property type="component" value="Chromosome"/>
</dbReference>
<evidence type="ECO:0000313" key="2">
    <source>
        <dbReference type="EMBL" id="AZU04374.1"/>
    </source>
</evidence>
<dbReference type="InterPro" id="IPR013216">
    <property type="entry name" value="Methyltransf_11"/>
</dbReference>
<keyword evidence="2" id="KW-0808">Transferase</keyword>
<dbReference type="SUPFAM" id="SSF53335">
    <property type="entry name" value="S-adenosyl-L-methionine-dependent methyltransferases"/>
    <property type="match status" value="1"/>
</dbReference>
<dbReference type="GO" id="GO:0008757">
    <property type="term" value="F:S-adenosylmethionine-dependent methyltransferase activity"/>
    <property type="evidence" value="ECO:0007669"/>
    <property type="project" value="InterPro"/>
</dbReference>
<accession>A0A3T0EAP0</accession>
<protein>
    <submittedName>
        <fullName evidence="2">Type 11 methyltransferase</fullName>
    </submittedName>
</protein>
<organism evidence="2 3">
    <name type="scientific">Glycocaulis alkaliphilus</name>
    <dbReference type="NCBI Taxonomy" id="1434191"/>
    <lineage>
        <taxon>Bacteria</taxon>
        <taxon>Pseudomonadati</taxon>
        <taxon>Pseudomonadota</taxon>
        <taxon>Alphaproteobacteria</taxon>
        <taxon>Maricaulales</taxon>
        <taxon>Maricaulaceae</taxon>
        <taxon>Glycocaulis</taxon>
    </lineage>
</organism>
<sequence>MLRETGAPMTAVEWMDRTFYPGVEGRWDDRLFRDRILSALGHDAEILDVGAGAGIIELMNFRGIARRVCGVDLDPRVKANPNLDEGRVADAGAIPFEDNRFDLAFSDNVVEHLDDPATVFAEVFRVLKPGGRFLFKTPNRFHYMPLIAQATPHGFHRWINRKRGRAEVDTFPTRYRANSALKVRQLAASIGFEEERLELVEGRPEYMRLSPITYAAGIAYERTVNASGFLQNLRVLMMATLRKPE</sequence>
<gene>
    <name evidence="2" type="ORF">X907_1847</name>
</gene>
<keyword evidence="3" id="KW-1185">Reference proteome</keyword>
<evidence type="ECO:0000259" key="1">
    <source>
        <dbReference type="Pfam" id="PF08241"/>
    </source>
</evidence>
<evidence type="ECO:0000313" key="3">
    <source>
        <dbReference type="Proteomes" id="UP000286954"/>
    </source>
</evidence>
<dbReference type="AlphaFoldDB" id="A0A3T0EAP0"/>
<name>A0A3T0EAP0_9PROT</name>
<proteinExistence type="predicted"/>
<keyword evidence="2" id="KW-0489">Methyltransferase</keyword>
<feature type="domain" description="Methyltransferase type 11" evidence="1">
    <location>
        <begin position="47"/>
        <end position="135"/>
    </location>
</feature>
<dbReference type="EMBL" id="CP018911">
    <property type="protein sequence ID" value="AZU04374.1"/>
    <property type="molecule type" value="Genomic_DNA"/>
</dbReference>
<dbReference type="Pfam" id="PF08241">
    <property type="entry name" value="Methyltransf_11"/>
    <property type="match status" value="1"/>
</dbReference>
<reference evidence="2 3" key="1">
    <citation type="submission" date="2016-12" db="EMBL/GenBank/DDBJ databases">
        <title>The genome of dimorphic prosthecate Glycocaulis alkaliphilus 6b-8t, isolated from crude oil dictates its adaptability in petroleum environments.</title>
        <authorList>
            <person name="Wu X.-L."/>
            <person name="Geng S."/>
        </authorList>
    </citation>
    <scope>NUCLEOTIDE SEQUENCE [LARGE SCALE GENOMIC DNA]</scope>
    <source>
        <strain evidence="2 3">6B-8</strain>
    </source>
</reference>